<feature type="transmembrane region" description="Helical" evidence="6">
    <location>
        <begin position="256"/>
        <end position="279"/>
    </location>
</feature>
<evidence type="ECO:0000256" key="4">
    <source>
        <dbReference type="ARBA" id="ARBA00022989"/>
    </source>
</evidence>
<dbReference type="KEGG" id="asq:AVL57_13815"/>
<evidence type="ECO:0000313" key="10">
    <source>
        <dbReference type="Proteomes" id="UP001170717"/>
    </source>
</evidence>
<dbReference type="EMBL" id="JAUOQI010000004">
    <property type="protein sequence ID" value="MDO6577346.1"/>
    <property type="molecule type" value="Genomic_DNA"/>
</dbReference>
<dbReference type="Proteomes" id="UP000056750">
    <property type="component" value="Chromosome"/>
</dbReference>
<dbReference type="PANTHER" id="PTHR43701:SF2">
    <property type="entry name" value="MEMBRANE TRANSPORTER PROTEIN YJNA-RELATED"/>
    <property type="match status" value="1"/>
</dbReference>
<feature type="transmembrane region" description="Helical" evidence="6">
    <location>
        <begin position="111"/>
        <end position="131"/>
    </location>
</feature>
<protein>
    <recommendedName>
        <fullName evidence="6">Probable membrane transporter protein</fullName>
    </recommendedName>
</protein>
<evidence type="ECO:0000256" key="6">
    <source>
        <dbReference type="RuleBase" id="RU363041"/>
    </source>
</evidence>
<evidence type="ECO:0000256" key="1">
    <source>
        <dbReference type="ARBA" id="ARBA00004141"/>
    </source>
</evidence>
<dbReference type="Proteomes" id="UP001170717">
    <property type="component" value="Unassembled WGS sequence"/>
</dbReference>
<sequence length="302" mass="32477">MNRLSQWVIQSPFKILLLVLWVAVIFSQSTPLILIAENSLFSLLGIIGAIFANATGAGGGVVFVPFFNHLQFSPQSVVATSFAIQCCGMTAGAITWWRYKRCHHQTDSQWRALPTSLMLSVPASLCGVWLAQFGPETFTALSPFKGGIEQIHLGFGAFSILLAVAIFASIPFLKRVALKQDAEQLDIVALPFVSFFGGIVTAWLSVGVGELVAVYLIIRGFNVTMAIAAAVILSAFTVWGAVIYHVLVTHAVVWDVVIFAGAGAIIGGMLAKFVVLAFSPQKLKLFFGTWVLLLGVSGLPIF</sequence>
<feature type="transmembrane region" description="Helical" evidence="6">
    <location>
        <begin position="185"/>
        <end position="218"/>
    </location>
</feature>
<accession>A0AAW7Z316</accession>
<dbReference type="RefSeq" id="WP_057790843.1">
    <property type="nucleotide sequence ID" value="NZ_CP013926.1"/>
</dbReference>
<organism evidence="8 10">
    <name type="scientific">Alteromonas stellipolaris</name>
    <dbReference type="NCBI Taxonomy" id="233316"/>
    <lineage>
        <taxon>Bacteria</taxon>
        <taxon>Pseudomonadati</taxon>
        <taxon>Pseudomonadota</taxon>
        <taxon>Gammaproteobacteria</taxon>
        <taxon>Alteromonadales</taxon>
        <taxon>Alteromonadaceae</taxon>
        <taxon>Alteromonas/Salinimonas group</taxon>
        <taxon>Alteromonas</taxon>
    </lineage>
</organism>
<dbReference type="Pfam" id="PF01925">
    <property type="entry name" value="TauE"/>
    <property type="match status" value="1"/>
</dbReference>
<feature type="transmembrane region" description="Helical" evidence="6">
    <location>
        <begin position="15"/>
        <end position="36"/>
    </location>
</feature>
<reference evidence="7 9" key="1">
    <citation type="submission" date="2015-12" db="EMBL/GenBank/DDBJ databases">
        <title>Intraspecies pangenome expansion in the marine bacterium Alteromonas.</title>
        <authorList>
            <person name="Lopez-Perez M."/>
            <person name="Rodriguez-Valera F."/>
        </authorList>
    </citation>
    <scope>NUCLEOTIDE SEQUENCE [LARGE SCALE GENOMIC DNA]</scope>
    <source>
        <strain evidence="7 9">LMG 21861</strain>
    </source>
</reference>
<dbReference type="GO" id="GO:0005886">
    <property type="term" value="C:plasma membrane"/>
    <property type="evidence" value="ECO:0007669"/>
    <property type="project" value="UniProtKB-SubCell"/>
</dbReference>
<keyword evidence="6" id="KW-1003">Cell membrane</keyword>
<evidence type="ECO:0000313" key="8">
    <source>
        <dbReference type="EMBL" id="MDO6577346.1"/>
    </source>
</evidence>
<comment type="subcellular location">
    <subcellularLocation>
        <location evidence="6">Cell membrane</location>
        <topology evidence="6">Multi-pass membrane protein</topology>
    </subcellularLocation>
    <subcellularLocation>
        <location evidence="1">Membrane</location>
        <topology evidence="1">Multi-pass membrane protein</topology>
    </subcellularLocation>
</comment>
<dbReference type="InterPro" id="IPR002781">
    <property type="entry name" value="TM_pro_TauE-like"/>
</dbReference>
<keyword evidence="9" id="KW-1185">Reference proteome</keyword>
<dbReference type="EMBL" id="CP013926">
    <property type="protein sequence ID" value="AMJ74947.1"/>
    <property type="molecule type" value="Genomic_DNA"/>
</dbReference>
<evidence type="ECO:0000256" key="2">
    <source>
        <dbReference type="ARBA" id="ARBA00009142"/>
    </source>
</evidence>
<dbReference type="PANTHER" id="PTHR43701">
    <property type="entry name" value="MEMBRANE TRANSPORTER PROTEIN MJ0441-RELATED"/>
    <property type="match status" value="1"/>
</dbReference>
<feature type="transmembrane region" description="Helical" evidence="6">
    <location>
        <begin position="224"/>
        <end position="244"/>
    </location>
</feature>
<reference evidence="8" key="2">
    <citation type="submission" date="2023-07" db="EMBL/GenBank/DDBJ databases">
        <title>Genome content predicts the carbon catabolic preferences of heterotrophic bacteria.</title>
        <authorList>
            <person name="Gralka M."/>
        </authorList>
    </citation>
    <scope>NUCLEOTIDE SEQUENCE</scope>
    <source>
        <strain evidence="8">F2M12</strain>
    </source>
</reference>
<feature type="transmembrane region" description="Helical" evidence="6">
    <location>
        <begin position="79"/>
        <end position="99"/>
    </location>
</feature>
<comment type="similarity">
    <text evidence="2 6">Belongs to the 4-toluene sulfonate uptake permease (TSUP) (TC 2.A.102) family.</text>
</comment>
<gene>
    <name evidence="7" type="ORF">AVL57_13815</name>
    <name evidence="8" type="ORF">Q4527_08070</name>
</gene>
<keyword evidence="3 6" id="KW-0812">Transmembrane</keyword>
<proteinExistence type="inferred from homology"/>
<evidence type="ECO:0000256" key="3">
    <source>
        <dbReference type="ARBA" id="ARBA00022692"/>
    </source>
</evidence>
<evidence type="ECO:0000256" key="5">
    <source>
        <dbReference type="ARBA" id="ARBA00023136"/>
    </source>
</evidence>
<dbReference type="GeneID" id="83258804"/>
<evidence type="ECO:0000313" key="7">
    <source>
        <dbReference type="EMBL" id="AMJ74947.1"/>
    </source>
</evidence>
<feature type="transmembrane region" description="Helical" evidence="6">
    <location>
        <begin position="151"/>
        <end position="173"/>
    </location>
</feature>
<dbReference type="AlphaFoldDB" id="A0AAW7Z316"/>
<dbReference type="InterPro" id="IPR051598">
    <property type="entry name" value="TSUP/Inactive_protease-like"/>
</dbReference>
<feature type="transmembrane region" description="Helical" evidence="6">
    <location>
        <begin position="43"/>
        <end position="67"/>
    </location>
</feature>
<keyword evidence="4 6" id="KW-1133">Transmembrane helix</keyword>
<evidence type="ECO:0000313" key="9">
    <source>
        <dbReference type="Proteomes" id="UP000056750"/>
    </source>
</evidence>
<name>A0AAW7Z316_9ALTE</name>
<keyword evidence="5 6" id="KW-0472">Membrane</keyword>